<comment type="caution">
    <text evidence="2">The sequence shown here is derived from an EMBL/GenBank/DDBJ whole genome shotgun (WGS) entry which is preliminary data.</text>
</comment>
<protein>
    <submittedName>
        <fullName evidence="2">Uncharacterized protein</fullName>
    </submittedName>
</protein>
<evidence type="ECO:0000256" key="1">
    <source>
        <dbReference type="SAM" id="MobiDB-lite"/>
    </source>
</evidence>
<reference evidence="2" key="1">
    <citation type="submission" date="2018-03" db="EMBL/GenBank/DDBJ databases">
        <authorList>
            <person name="Guldener U."/>
        </authorList>
    </citation>
    <scope>NUCLEOTIDE SEQUENCE</scope>
</reference>
<dbReference type="EMBL" id="ONZQ02000001">
    <property type="protein sequence ID" value="SPN96907.1"/>
    <property type="molecule type" value="Genomic_DNA"/>
</dbReference>
<evidence type="ECO:0000313" key="3">
    <source>
        <dbReference type="Proteomes" id="UP001187682"/>
    </source>
</evidence>
<keyword evidence="3" id="KW-1185">Reference proteome</keyword>
<evidence type="ECO:0000313" key="2">
    <source>
        <dbReference type="EMBL" id="SPN96907.1"/>
    </source>
</evidence>
<sequence length="181" mass="19180">MSTHQAQPDTPAAAAAAAAPPRSPTSATASTSTDPRSARIEIWVEEVRRVAEPPPSPDPLHDQDQQRAPGWPSPREERGERILGGLRRLGRRLAGGGREREREQEREREREAGGEGTAMYSGAGAGAGAPGGTPGGDEDFDGGSSEGDVARGMRERGERLDRARRLLERSGKRQDTAGGPA</sequence>
<accession>A0AAE8MPD9</accession>
<feature type="compositionally biased region" description="Basic and acidic residues" evidence="1">
    <location>
        <begin position="97"/>
        <end position="113"/>
    </location>
</feature>
<feature type="compositionally biased region" description="Gly residues" evidence="1">
    <location>
        <begin position="123"/>
        <end position="135"/>
    </location>
</feature>
<gene>
    <name evidence="2" type="ORF">DNG_00426</name>
</gene>
<proteinExistence type="predicted"/>
<feature type="compositionally biased region" description="Basic and acidic residues" evidence="1">
    <location>
        <begin position="148"/>
        <end position="175"/>
    </location>
</feature>
<feature type="compositionally biased region" description="Low complexity" evidence="1">
    <location>
        <begin position="1"/>
        <end position="35"/>
    </location>
</feature>
<name>A0AAE8MPD9_9PEZI</name>
<dbReference type="AlphaFoldDB" id="A0AAE8MPD9"/>
<dbReference type="Proteomes" id="UP001187682">
    <property type="component" value="Unassembled WGS sequence"/>
</dbReference>
<feature type="region of interest" description="Disordered" evidence="1">
    <location>
        <begin position="1"/>
        <end position="181"/>
    </location>
</feature>
<organism evidence="2 3">
    <name type="scientific">Cephalotrichum gorgonifer</name>
    <dbReference type="NCBI Taxonomy" id="2041049"/>
    <lineage>
        <taxon>Eukaryota</taxon>
        <taxon>Fungi</taxon>
        <taxon>Dikarya</taxon>
        <taxon>Ascomycota</taxon>
        <taxon>Pezizomycotina</taxon>
        <taxon>Sordariomycetes</taxon>
        <taxon>Hypocreomycetidae</taxon>
        <taxon>Microascales</taxon>
        <taxon>Microascaceae</taxon>
        <taxon>Cephalotrichum</taxon>
    </lineage>
</organism>